<dbReference type="Proteomes" id="UP000252893">
    <property type="component" value="Unassembled WGS sequence"/>
</dbReference>
<feature type="signal peptide" evidence="1">
    <location>
        <begin position="1"/>
        <end position="20"/>
    </location>
</feature>
<organism evidence="2 3">
    <name type="scientific">Pseudochrobactrum asaccharolyticum</name>
    <dbReference type="NCBI Taxonomy" id="354351"/>
    <lineage>
        <taxon>Bacteria</taxon>
        <taxon>Pseudomonadati</taxon>
        <taxon>Pseudomonadota</taxon>
        <taxon>Alphaproteobacteria</taxon>
        <taxon>Hyphomicrobiales</taxon>
        <taxon>Brucellaceae</taxon>
        <taxon>Pseudochrobactrum</taxon>
    </lineage>
</organism>
<sequence length="193" mass="21584">MNTASIATNLSRIMLFLAFAAGIYTMDTGTASAQEVQLCAREGGVCRIPYPTEVIYGNGRRVTSRFINQPEVRCSNSVFGDPARGAGKACSYVVRDEGRNRGGYRGRDDYGRNDYGRGRHDYGNGGYGRGRDRGQWQQCAREGQYCDFSGRKRVRYGTTDRYVEREFRNGVRCDNRAFGDPDRGTAKGCYVLN</sequence>
<reference evidence="2 3" key="1">
    <citation type="submission" date="2018-06" db="EMBL/GenBank/DDBJ databases">
        <title>Genomic Encyclopedia of Type Strains, Phase IV (KMG-IV): sequencing the most valuable type-strain genomes for metagenomic binning, comparative biology and taxonomic classification.</title>
        <authorList>
            <person name="Goeker M."/>
        </authorList>
    </citation>
    <scope>NUCLEOTIDE SEQUENCE [LARGE SCALE GENOMIC DNA]</scope>
    <source>
        <strain evidence="2 3">DSM 25619</strain>
    </source>
</reference>
<protein>
    <submittedName>
        <fullName evidence="2">Uncharacterized protein</fullName>
    </submittedName>
</protein>
<evidence type="ECO:0000256" key="1">
    <source>
        <dbReference type="SAM" id="SignalP"/>
    </source>
</evidence>
<keyword evidence="3" id="KW-1185">Reference proteome</keyword>
<dbReference type="AlphaFoldDB" id="A0A366E928"/>
<evidence type="ECO:0000313" key="2">
    <source>
        <dbReference type="EMBL" id="RBO98871.1"/>
    </source>
</evidence>
<keyword evidence="1" id="KW-0732">Signal</keyword>
<gene>
    <name evidence="2" type="ORF">DFR47_101472</name>
</gene>
<feature type="chain" id="PRO_5016875077" evidence="1">
    <location>
        <begin position="21"/>
        <end position="193"/>
    </location>
</feature>
<accession>A0A366E928</accession>
<proteinExistence type="predicted"/>
<dbReference type="EMBL" id="QNRH01000001">
    <property type="protein sequence ID" value="RBO98871.1"/>
    <property type="molecule type" value="Genomic_DNA"/>
</dbReference>
<comment type="caution">
    <text evidence="2">The sequence shown here is derived from an EMBL/GenBank/DDBJ whole genome shotgun (WGS) entry which is preliminary data.</text>
</comment>
<dbReference type="RefSeq" id="WP_245416411.1">
    <property type="nucleotide sequence ID" value="NZ_JBHEEG010000003.1"/>
</dbReference>
<name>A0A366E928_9HYPH</name>
<evidence type="ECO:0000313" key="3">
    <source>
        <dbReference type="Proteomes" id="UP000252893"/>
    </source>
</evidence>